<dbReference type="EMBL" id="LGCL01000024">
    <property type="protein sequence ID" value="KPL77078.1"/>
    <property type="molecule type" value="Genomic_DNA"/>
</dbReference>
<dbReference type="PATRIC" id="fig|1134406.4.peg.2585"/>
<evidence type="ECO:0000256" key="2">
    <source>
        <dbReference type="PROSITE-ProRule" id="PRU00335"/>
    </source>
</evidence>
<dbReference type="AlphaFoldDB" id="A0A0P6XA46"/>
<organism evidence="4 5">
    <name type="scientific">Ornatilinea apprima</name>
    <dbReference type="NCBI Taxonomy" id="1134406"/>
    <lineage>
        <taxon>Bacteria</taxon>
        <taxon>Bacillati</taxon>
        <taxon>Chloroflexota</taxon>
        <taxon>Anaerolineae</taxon>
        <taxon>Anaerolineales</taxon>
        <taxon>Anaerolineaceae</taxon>
        <taxon>Ornatilinea</taxon>
    </lineage>
</organism>
<accession>A0A0P6XA46</accession>
<dbReference type="SUPFAM" id="SSF46689">
    <property type="entry name" value="Homeodomain-like"/>
    <property type="match status" value="1"/>
</dbReference>
<evidence type="ECO:0000313" key="4">
    <source>
        <dbReference type="EMBL" id="KPL77078.1"/>
    </source>
</evidence>
<sequence>MSSENRDRILDCALRLFAARGYAAVGVQEIVDEAAITKPTLYHYFGSKLGLLEALLQTHLAQRDALLNPVLAYRGDLIHSLNQITLALFRFARANPTFYRLYLALWFAPPASEAFQTASPYHLRLHSDFETLFAQAANDHGNMRGRQQAYAASFLGLVHTYIGLALNDYGELDDALAYQVVHQFMHGIFS</sequence>
<gene>
    <name evidence="4" type="ORF">ADN00_10570</name>
</gene>
<evidence type="ECO:0000313" key="5">
    <source>
        <dbReference type="Proteomes" id="UP000050417"/>
    </source>
</evidence>
<dbReference type="InterPro" id="IPR050109">
    <property type="entry name" value="HTH-type_TetR-like_transc_reg"/>
</dbReference>
<feature type="domain" description="HTH tetR-type" evidence="3">
    <location>
        <begin position="3"/>
        <end position="63"/>
    </location>
</feature>
<dbReference type="RefSeq" id="WP_075063044.1">
    <property type="nucleotide sequence ID" value="NZ_LGCL01000024.1"/>
</dbReference>
<keyword evidence="1 2" id="KW-0238">DNA-binding</keyword>
<dbReference type="PRINTS" id="PR00455">
    <property type="entry name" value="HTHTETR"/>
</dbReference>
<name>A0A0P6XA46_9CHLR</name>
<dbReference type="STRING" id="1134406.ADN00_10570"/>
<feature type="DNA-binding region" description="H-T-H motif" evidence="2">
    <location>
        <begin position="26"/>
        <end position="45"/>
    </location>
</feature>
<dbReference type="GO" id="GO:0003700">
    <property type="term" value="F:DNA-binding transcription factor activity"/>
    <property type="evidence" value="ECO:0007669"/>
    <property type="project" value="TreeGrafter"/>
</dbReference>
<dbReference type="PANTHER" id="PTHR30055">
    <property type="entry name" value="HTH-TYPE TRANSCRIPTIONAL REGULATOR RUTR"/>
    <property type="match status" value="1"/>
</dbReference>
<reference evidence="4 5" key="1">
    <citation type="submission" date="2015-07" db="EMBL/GenBank/DDBJ databases">
        <title>Genome sequence of Ornatilinea apprima DSM 23815.</title>
        <authorList>
            <person name="Hemp J."/>
            <person name="Ward L.M."/>
            <person name="Pace L.A."/>
            <person name="Fischer W.W."/>
        </authorList>
    </citation>
    <scope>NUCLEOTIDE SEQUENCE [LARGE SCALE GENOMIC DNA]</scope>
    <source>
        <strain evidence="4 5">P3M-1</strain>
    </source>
</reference>
<comment type="caution">
    <text evidence="4">The sequence shown here is derived from an EMBL/GenBank/DDBJ whole genome shotgun (WGS) entry which is preliminary data.</text>
</comment>
<dbReference type="InterPro" id="IPR001647">
    <property type="entry name" value="HTH_TetR"/>
</dbReference>
<proteinExistence type="predicted"/>
<dbReference type="Pfam" id="PF00440">
    <property type="entry name" value="TetR_N"/>
    <property type="match status" value="1"/>
</dbReference>
<evidence type="ECO:0000256" key="1">
    <source>
        <dbReference type="ARBA" id="ARBA00023125"/>
    </source>
</evidence>
<dbReference type="PROSITE" id="PS50977">
    <property type="entry name" value="HTH_TETR_2"/>
    <property type="match status" value="1"/>
</dbReference>
<protein>
    <submittedName>
        <fullName evidence="4">TetR family transcriptional regulator</fullName>
    </submittedName>
</protein>
<dbReference type="InterPro" id="IPR009057">
    <property type="entry name" value="Homeodomain-like_sf"/>
</dbReference>
<dbReference type="Proteomes" id="UP000050417">
    <property type="component" value="Unassembled WGS sequence"/>
</dbReference>
<dbReference type="GO" id="GO:0000976">
    <property type="term" value="F:transcription cis-regulatory region binding"/>
    <property type="evidence" value="ECO:0007669"/>
    <property type="project" value="TreeGrafter"/>
</dbReference>
<dbReference type="PANTHER" id="PTHR30055:SF226">
    <property type="entry name" value="HTH-TYPE TRANSCRIPTIONAL REGULATOR PKSA"/>
    <property type="match status" value="1"/>
</dbReference>
<evidence type="ECO:0000259" key="3">
    <source>
        <dbReference type="PROSITE" id="PS50977"/>
    </source>
</evidence>
<keyword evidence="5" id="KW-1185">Reference proteome</keyword>
<dbReference type="Gene3D" id="1.10.357.10">
    <property type="entry name" value="Tetracycline Repressor, domain 2"/>
    <property type="match status" value="1"/>
</dbReference>